<organism evidence="2 3">
    <name type="scientific">Variovorax humicola</name>
    <dbReference type="NCBI Taxonomy" id="1769758"/>
    <lineage>
        <taxon>Bacteria</taxon>
        <taxon>Pseudomonadati</taxon>
        <taxon>Pseudomonadota</taxon>
        <taxon>Betaproteobacteria</taxon>
        <taxon>Burkholderiales</taxon>
        <taxon>Comamonadaceae</taxon>
        <taxon>Variovorax</taxon>
    </lineage>
</organism>
<feature type="domain" description="BstA-like C-terminal" evidence="1">
    <location>
        <begin position="1"/>
        <end position="57"/>
    </location>
</feature>
<name>A0ABU8VWD6_9BURK</name>
<evidence type="ECO:0000313" key="3">
    <source>
        <dbReference type="Proteomes" id="UP001363010"/>
    </source>
</evidence>
<proteinExistence type="predicted"/>
<dbReference type="Proteomes" id="UP001363010">
    <property type="component" value="Unassembled WGS sequence"/>
</dbReference>
<reference evidence="2 3" key="1">
    <citation type="submission" date="2024-03" db="EMBL/GenBank/DDBJ databases">
        <title>Novel species of the genus Variovorax.</title>
        <authorList>
            <person name="Liu Q."/>
            <person name="Xin Y.-H."/>
        </authorList>
    </citation>
    <scope>NUCLEOTIDE SEQUENCE [LARGE SCALE GENOMIC DNA]</scope>
    <source>
        <strain evidence="2 3">KACC 18501</strain>
    </source>
</reference>
<dbReference type="RefSeq" id="WP_340362472.1">
    <property type="nucleotide sequence ID" value="NZ_JBBKZV010000002.1"/>
</dbReference>
<dbReference type="EMBL" id="JBBKZV010000002">
    <property type="protein sequence ID" value="MEJ8821422.1"/>
    <property type="molecule type" value="Genomic_DNA"/>
</dbReference>
<dbReference type="InterPro" id="IPR058744">
    <property type="entry name" value="BstA-like_C"/>
</dbReference>
<gene>
    <name evidence="2" type="ORF">WKW80_05140</name>
</gene>
<sequence>MPDISPAKMLCKYLREICDIDTTKLFKYTHTFPDGREVEANLYPDAYVAIFRKLMAEK</sequence>
<evidence type="ECO:0000259" key="1">
    <source>
        <dbReference type="Pfam" id="PF26567"/>
    </source>
</evidence>
<comment type="caution">
    <text evidence="2">The sequence shown here is derived from an EMBL/GenBank/DDBJ whole genome shotgun (WGS) entry which is preliminary data.</text>
</comment>
<dbReference type="Pfam" id="PF26567">
    <property type="entry name" value="BstA_C"/>
    <property type="match status" value="1"/>
</dbReference>
<keyword evidence="3" id="KW-1185">Reference proteome</keyword>
<evidence type="ECO:0000313" key="2">
    <source>
        <dbReference type="EMBL" id="MEJ8821422.1"/>
    </source>
</evidence>
<accession>A0ABU8VWD6</accession>
<protein>
    <recommendedName>
        <fullName evidence="1">BstA-like C-terminal domain-containing protein</fullName>
    </recommendedName>
</protein>